<gene>
    <name evidence="1" type="ORF">LVIROSA_LOCUS35104</name>
</gene>
<protein>
    <submittedName>
        <fullName evidence="1">Uncharacterized protein</fullName>
    </submittedName>
</protein>
<proteinExistence type="predicted"/>
<dbReference type="Proteomes" id="UP001157418">
    <property type="component" value="Unassembled WGS sequence"/>
</dbReference>
<name>A0AAU9PGT4_9ASTR</name>
<reference evidence="1 2" key="1">
    <citation type="submission" date="2022-01" db="EMBL/GenBank/DDBJ databases">
        <authorList>
            <person name="Xiong W."/>
            <person name="Schranz E."/>
        </authorList>
    </citation>
    <scope>NUCLEOTIDE SEQUENCE [LARGE SCALE GENOMIC DNA]</scope>
</reference>
<comment type="caution">
    <text evidence="1">The sequence shown here is derived from an EMBL/GenBank/DDBJ whole genome shotgun (WGS) entry which is preliminary data.</text>
</comment>
<evidence type="ECO:0000313" key="1">
    <source>
        <dbReference type="EMBL" id="CAH1449630.1"/>
    </source>
</evidence>
<dbReference type="AlphaFoldDB" id="A0AAU9PGT4"/>
<dbReference type="EMBL" id="CAKMRJ010005634">
    <property type="protein sequence ID" value="CAH1449630.1"/>
    <property type="molecule type" value="Genomic_DNA"/>
</dbReference>
<accession>A0AAU9PGT4</accession>
<keyword evidence="2" id="KW-1185">Reference proteome</keyword>
<organism evidence="1 2">
    <name type="scientific">Lactuca virosa</name>
    <dbReference type="NCBI Taxonomy" id="75947"/>
    <lineage>
        <taxon>Eukaryota</taxon>
        <taxon>Viridiplantae</taxon>
        <taxon>Streptophyta</taxon>
        <taxon>Embryophyta</taxon>
        <taxon>Tracheophyta</taxon>
        <taxon>Spermatophyta</taxon>
        <taxon>Magnoliopsida</taxon>
        <taxon>eudicotyledons</taxon>
        <taxon>Gunneridae</taxon>
        <taxon>Pentapetalae</taxon>
        <taxon>asterids</taxon>
        <taxon>campanulids</taxon>
        <taxon>Asterales</taxon>
        <taxon>Asteraceae</taxon>
        <taxon>Cichorioideae</taxon>
        <taxon>Cichorieae</taxon>
        <taxon>Lactucinae</taxon>
        <taxon>Lactuca</taxon>
    </lineage>
</organism>
<evidence type="ECO:0000313" key="2">
    <source>
        <dbReference type="Proteomes" id="UP001157418"/>
    </source>
</evidence>
<sequence>MLLLFQSGDVNFGAIDLKEFILFLQKLIKRSHDNVYYYTRNESLEEGIRRVRNDDDYFECIEISYSAEDGLRMSVYINHENEPILDWVDMEVVEDDEGHDYEEEKDGDNDSRLYDDMLYDYEADDKAPSLDMTVGDDVLHKVSGICRDTDDEVDTNNGDEKPVFLVHNENQKWDKMVPILECTEEVPEVQEEVQLEDHVERVQV</sequence>